<dbReference type="InterPro" id="IPR029044">
    <property type="entry name" value="Nucleotide-diphossugar_trans"/>
</dbReference>
<evidence type="ECO:0000256" key="7">
    <source>
        <dbReference type="ARBA" id="ARBA00037904"/>
    </source>
</evidence>
<comment type="function">
    <text evidence="6">Catalyzes the glycosylation of 4,4'-diaponeurosporenoate, i.e. the esterification of glucose at the C1'' position with the carboxyl group of 4,4'-diaponeurosporenic acid, to form glycosyl-4,4'-diaponeurosporenoate. This is a step in the biosynthesis of staphyloxanthin, an orange pigment present in most staphylococci strains.</text>
</comment>
<keyword evidence="2" id="KW-1003">Cell membrane</keyword>
<evidence type="ECO:0000256" key="8">
    <source>
        <dbReference type="ARBA" id="ARBA00038120"/>
    </source>
</evidence>
<name>A0A841FLJ9_9ACTN</name>
<keyword evidence="12" id="KW-1185">Reference proteome</keyword>
<evidence type="ECO:0000256" key="4">
    <source>
        <dbReference type="ARBA" id="ARBA00022679"/>
    </source>
</evidence>
<dbReference type="Pfam" id="PF00535">
    <property type="entry name" value="Glycos_transf_2"/>
    <property type="match status" value="1"/>
</dbReference>
<feature type="domain" description="Glycosyltransferase 2-like" evidence="10">
    <location>
        <begin position="10"/>
        <end position="129"/>
    </location>
</feature>
<dbReference type="SUPFAM" id="SSF53448">
    <property type="entry name" value="Nucleotide-diphospho-sugar transferases"/>
    <property type="match status" value="1"/>
</dbReference>
<sequence length="246" mass="27486">MTAASMPVLSVIIPAYNEADYLPRYLPTVLAALSAWQDATGKHGEVIVVDNDSTDGTAAVAEQFGARVVHEPTRNIGRVRNTGAGAAFGEYLFFVDADVAVPKRVFIEATDFMAAGAAGGAVAPVYRCKRLGARLLCAYWDWYRSRSGGAQGVAQFCTARAFWGLGGYSTELYMSEDVEFFARLRAFGEEEGRPVAVLEDLTVEPSTRRYDAWPSWRMFWWQNPITARMRLNSPRFWRHWYSSTVR</sequence>
<organism evidence="11 12">
    <name type="scientific">Phytomonospora endophytica</name>
    <dbReference type="NCBI Taxonomy" id="714109"/>
    <lineage>
        <taxon>Bacteria</taxon>
        <taxon>Bacillati</taxon>
        <taxon>Actinomycetota</taxon>
        <taxon>Actinomycetes</taxon>
        <taxon>Micromonosporales</taxon>
        <taxon>Micromonosporaceae</taxon>
        <taxon>Phytomonospora</taxon>
    </lineage>
</organism>
<evidence type="ECO:0000256" key="3">
    <source>
        <dbReference type="ARBA" id="ARBA00022676"/>
    </source>
</evidence>
<evidence type="ECO:0000256" key="9">
    <source>
        <dbReference type="ARBA" id="ARBA00040345"/>
    </source>
</evidence>
<comment type="pathway">
    <text evidence="7">Carotenoid biosynthesis; staphyloxanthin biosynthesis; staphyloxanthin from farnesyl diphosphate: step 4/5.</text>
</comment>
<proteinExistence type="inferred from homology"/>
<dbReference type="AlphaFoldDB" id="A0A841FLJ9"/>
<evidence type="ECO:0000313" key="11">
    <source>
        <dbReference type="EMBL" id="MBB6038201.1"/>
    </source>
</evidence>
<dbReference type="PANTHER" id="PTHR43646">
    <property type="entry name" value="GLYCOSYLTRANSFERASE"/>
    <property type="match status" value="1"/>
</dbReference>
<gene>
    <name evidence="11" type="ORF">HNR73_006081</name>
</gene>
<dbReference type="EMBL" id="JACHGT010000015">
    <property type="protein sequence ID" value="MBB6038201.1"/>
    <property type="molecule type" value="Genomic_DNA"/>
</dbReference>
<dbReference type="RefSeq" id="WP_184790991.1">
    <property type="nucleotide sequence ID" value="NZ_BONT01000047.1"/>
</dbReference>
<comment type="similarity">
    <text evidence="8">Belongs to the glycosyltransferase 2 family. CrtQ subfamily.</text>
</comment>
<evidence type="ECO:0000259" key="10">
    <source>
        <dbReference type="Pfam" id="PF00535"/>
    </source>
</evidence>
<keyword evidence="4 11" id="KW-0808">Transferase</keyword>
<dbReference type="Proteomes" id="UP000548476">
    <property type="component" value="Unassembled WGS sequence"/>
</dbReference>
<evidence type="ECO:0000256" key="6">
    <source>
        <dbReference type="ARBA" id="ARBA00037281"/>
    </source>
</evidence>
<dbReference type="GO" id="GO:0016757">
    <property type="term" value="F:glycosyltransferase activity"/>
    <property type="evidence" value="ECO:0007669"/>
    <property type="project" value="UniProtKB-KW"/>
</dbReference>
<dbReference type="Gene3D" id="3.90.550.10">
    <property type="entry name" value="Spore Coat Polysaccharide Biosynthesis Protein SpsA, Chain A"/>
    <property type="match status" value="1"/>
</dbReference>
<evidence type="ECO:0000313" key="12">
    <source>
        <dbReference type="Proteomes" id="UP000548476"/>
    </source>
</evidence>
<reference evidence="11 12" key="1">
    <citation type="submission" date="2020-08" db="EMBL/GenBank/DDBJ databases">
        <title>Genomic Encyclopedia of Type Strains, Phase IV (KMG-IV): sequencing the most valuable type-strain genomes for metagenomic binning, comparative biology and taxonomic classification.</title>
        <authorList>
            <person name="Goeker M."/>
        </authorList>
    </citation>
    <scope>NUCLEOTIDE SEQUENCE [LARGE SCALE GENOMIC DNA]</scope>
    <source>
        <strain evidence="11 12">YIM 65646</strain>
    </source>
</reference>
<keyword evidence="5" id="KW-0472">Membrane</keyword>
<evidence type="ECO:0000256" key="1">
    <source>
        <dbReference type="ARBA" id="ARBA00004236"/>
    </source>
</evidence>
<dbReference type="PANTHER" id="PTHR43646:SF2">
    <property type="entry name" value="GLYCOSYLTRANSFERASE 2-LIKE DOMAIN-CONTAINING PROTEIN"/>
    <property type="match status" value="1"/>
</dbReference>
<evidence type="ECO:0000256" key="2">
    <source>
        <dbReference type="ARBA" id="ARBA00022475"/>
    </source>
</evidence>
<dbReference type="InterPro" id="IPR001173">
    <property type="entry name" value="Glyco_trans_2-like"/>
</dbReference>
<dbReference type="GO" id="GO:0005886">
    <property type="term" value="C:plasma membrane"/>
    <property type="evidence" value="ECO:0007669"/>
    <property type="project" value="UniProtKB-SubCell"/>
</dbReference>
<evidence type="ECO:0000256" key="5">
    <source>
        <dbReference type="ARBA" id="ARBA00023136"/>
    </source>
</evidence>
<accession>A0A841FLJ9</accession>
<keyword evidence="3" id="KW-0328">Glycosyltransferase</keyword>
<comment type="caution">
    <text evidence="11">The sequence shown here is derived from an EMBL/GenBank/DDBJ whole genome shotgun (WGS) entry which is preliminary data.</text>
</comment>
<protein>
    <recommendedName>
        <fullName evidence="9">4,4'-diaponeurosporenoate glycosyltransferase</fullName>
    </recommendedName>
</protein>
<comment type="subcellular location">
    <subcellularLocation>
        <location evidence="1">Cell membrane</location>
    </subcellularLocation>
</comment>